<dbReference type="InterPro" id="IPR050490">
    <property type="entry name" value="Bact_solute-bd_prot1"/>
</dbReference>
<dbReference type="InterPro" id="IPR006059">
    <property type="entry name" value="SBP"/>
</dbReference>
<dbReference type="RefSeq" id="WP_127455777.1">
    <property type="nucleotide sequence ID" value="NZ_JAROBY010000014.1"/>
</dbReference>
<evidence type="ECO:0000256" key="2">
    <source>
        <dbReference type="ARBA" id="ARBA00022729"/>
    </source>
</evidence>
<keyword evidence="1" id="KW-1003">Cell membrane</keyword>
<dbReference type="Gene3D" id="3.40.190.10">
    <property type="entry name" value="Periplasmic binding protein-like II"/>
    <property type="match status" value="2"/>
</dbReference>
<keyword evidence="9" id="KW-1185">Reference proteome</keyword>
<name>A0ABU6DA18_9BACL</name>
<evidence type="ECO:0000256" key="1">
    <source>
        <dbReference type="ARBA" id="ARBA00022475"/>
    </source>
</evidence>
<evidence type="ECO:0000313" key="8">
    <source>
        <dbReference type="EMBL" id="MEB4793776.1"/>
    </source>
</evidence>
<reference evidence="8 9" key="1">
    <citation type="submission" date="2023-03" db="EMBL/GenBank/DDBJ databases">
        <title>Bacillus Genome Sequencing.</title>
        <authorList>
            <person name="Dunlap C."/>
        </authorList>
    </citation>
    <scope>NUCLEOTIDE SEQUENCE [LARGE SCALE GENOMIC DNA]</scope>
    <source>
        <strain evidence="8 9">NRS-1351</strain>
    </source>
</reference>
<protein>
    <submittedName>
        <fullName evidence="8">Extracellular solute-binding protein</fullName>
    </submittedName>
</protein>
<feature type="compositionally biased region" description="Polar residues" evidence="6">
    <location>
        <begin position="34"/>
        <end position="43"/>
    </location>
</feature>
<keyword evidence="5" id="KW-0449">Lipoprotein</keyword>
<organism evidence="8 9">
    <name type="scientific">Paenibacillus chondroitinus</name>
    <dbReference type="NCBI Taxonomy" id="59842"/>
    <lineage>
        <taxon>Bacteria</taxon>
        <taxon>Bacillati</taxon>
        <taxon>Bacillota</taxon>
        <taxon>Bacilli</taxon>
        <taxon>Bacillales</taxon>
        <taxon>Paenibacillaceae</taxon>
        <taxon>Paenibacillus</taxon>
    </lineage>
</organism>
<evidence type="ECO:0000256" key="7">
    <source>
        <dbReference type="SAM" id="SignalP"/>
    </source>
</evidence>
<evidence type="ECO:0000256" key="3">
    <source>
        <dbReference type="ARBA" id="ARBA00023136"/>
    </source>
</evidence>
<accession>A0ABU6DA18</accession>
<keyword evidence="3" id="KW-0472">Membrane</keyword>
<dbReference type="PANTHER" id="PTHR43649">
    <property type="entry name" value="ARABINOSE-BINDING PROTEIN-RELATED"/>
    <property type="match status" value="1"/>
</dbReference>
<evidence type="ECO:0000256" key="5">
    <source>
        <dbReference type="ARBA" id="ARBA00023288"/>
    </source>
</evidence>
<feature type="chain" id="PRO_5047023687" evidence="7">
    <location>
        <begin position="20"/>
        <end position="512"/>
    </location>
</feature>
<dbReference type="Pfam" id="PF01547">
    <property type="entry name" value="SBP_bac_1"/>
    <property type="match status" value="1"/>
</dbReference>
<gene>
    <name evidence="8" type="ORF">P5G65_07710</name>
</gene>
<dbReference type="PANTHER" id="PTHR43649:SF33">
    <property type="entry name" value="POLYGALACTURONAN_RHAMNOGALACTURONAN-BINDING PROTEIN YTCQ"/>
    <property type="match status" value="1"/>
</dbReference>
<sequence>MRKMLTLSMSMIVIAAGLAGCSTSNGTVGKEESVQPTAKQNANVDDGSEKMDITMLVSTAAGGGWPENHPIIKKLNEKLNINLKFQWVPGDNYEEKINVMAASNAFPDIFQIWNATSYNKWQEKGVFLDLKPQLSQYPNLTKEIPEHDLQMMNPKDHIYGLPMYAPSFRSNLSIRKDWLDKLNLKMPTTVDEFYDVGKAFVDRDPNGNGKKDTIGFSMTVGVNGGLGNIDYLKGAFGLANNWKTVDGKLVPMQSQAKEWKDLAGFLRKAYAEGVLDKDFAVNKERDPWNKLEANTNGMAEVNPNELYTISLPSVQKLDPKADIVQLAPPKGPTGLQFANTVISTTKIVVNAKVDVKKQQRILKLLDYMLSDEGYTLIKNGIEGVDYKKEGDKFTVLPAFTTNRPQILSTWFIRRYDPGIQIRLWDDKAYADKVLTWFKNTEPYRYDNPGAGLVSETQTKVGSELEKKFTNAIVKVIVGQEPVESIDKAVEQWKSGGGDQITKEINDIYAKMK</sequence>
<dbReference type="SUPFAM" id="SSF53850">
    <property type="entry name" value="Periplasmic binding protein-like II"/>
    <property type="match status" value="1"/>
</dbReference>
<evidence type="ECO:0000256" key="4">
    <source>
        <dbReference type="ARBA" id="ARBA00023139"/>
    </source>
</evidence>
<evidence type="ECO:0000256" key="6">
    <source>
        <dbReference type="SAM" id="MobiDB-lite"/>
    </source>
</evidence>
<dbReference type="EMBL" id="JAROBY010000014">
    <property type="protein sequence ID" value="MEB4793776.1"/>
    <property type="molecule type" value="Genomic_DNA"/>
</dbReference>
<feature type="signal peptide" evidence="7">
    <location>
        <begin position="1"/>
        <end position="19"/>
    </location>
</feature>
<dbReference type="PROSITE" id="PS51257">
    <property type="entry name" value="PROKAR_LIPOPROTEIN"/>
    <property type="match status" value="1"/>
</dbReference>
<feature type="region of interest" description="Disordered" evidence="6">
    <location>
        <begin position="25"/>
        <end position="45"/>
    </location>
</feature>
<comment type="caution">
    <text evidence="8">The sequence shown here is derived from an EMBL/GenBank/DDBJ whole genome shotgun (WGS) entry which is preliminary data.</text>
</comment>
<dbReference type="Proteomes" id="UP001355653">
    <property type="component" value="Unassembled WGS sequence"/>
</dbReference>
<proteinExistence type="predicted"/>
<evidence type="ECO:0000313" key="9">
    <source>
        <dbReference type="Proteomes" id="UP001355653"/>
    </source>
</evidence>
<keyword evidence="4" id="KW-0564">Palmitate</keyword>
<keyword evidence="2 7" id="KW-0732">Signal</keyword>